<dbReference type="RefSeq" id="WP_059285339.1">
    <property type="nucleotide sequence ID" value="NZ_LNQU01000022.1"/>
</dbReference>
<dbReference type="InterPro" id="IPR037401">
    <property type="entry name" value="SnoaL-like"/>
</dbReference>
<evidence type="ECO:0000313" key="3">
    <source>
        <dbReference type="Proteomes" id="UP000248395"/>
    </source>
</evidence>
<keyword evidence="3" id="KW-1185">Reference proteome</keyword>
<comment type="caution">
    <text evidence="2">The sequence shown here is derived from an EMBL/GenBank/DDBJ whole genome shotgun (WGS) entry which is preliminary data.</text>
</comment>
<dbReference type="Proteomes" id="UP000248395">
    <property type="component" value="Unassembled WGS sequence"/>
</dbReference>
<gene>
    <name evidence="2" type="ORF">DFR38_112111</name>
</gene>
<feature type="domain" description="SnoaL-like" evidence="1">
    <location>
        <begin position="13"/>
        <end position="111"/>
    </location>
</feature>
<protein>
    <recommendedName>
        <fullName evidence="1">SnoaL-like domain-containing protein</fullName>
    </recommendedName>
</protein>
<organism evidence="2 3">
    <name type="scientific">Aquitalea magnusonii</name>
    <dbReference type="NCBI Taxonomy" id="332411"/>
    <lineage>
        <taxon>Bacteria</taxon>
        <taxon>Pseudomonadati</taxon>
        <taxon>Pseudomonadota</taxon>
        <taxon>Betaproteobacteria</taxon>
        <taxon>Neisseriales</taxon>
        <taxon>Chromobacteriaceae</taxon>
        <taxon>Aquitalea</taxon>
    </lineage>
</organism>
<dbReference type="OrthoDB" id="9799296at2"/>
<proteinExistence type="predicted"/>
<reference evidence="2 3" key="1">
    <citation type="submission" date="2018-05" db="EMBL/GenBank/DDBJ databases">
        <title>Genomic Encyclopedia of Type Strains, Phase IV (KMG-IV): sequencing the most valuable type-strain genomes for metagenomic binning, comparative biology and taxonomic classification.</title>
        <authorList>
            <person name="Goeker M."/>
        </authorList>
    </citation>
    <scope>NUCLEOTIDE SEQUENCE [LARGE SCALE GENOMIC DNA]</scope>
    <source>
        <strain evidence="2 3">DSM 25134</strain>
    </source>
</reference>
<evidence type="ECO:0000259" key="1">
    <source>
        <dbReference type="Pfam" id="PF12680"/>
    </source>
</evidence>
<dbReference type="InterPro" id="IPR008317">
    <property type="entry name" value="UCP030561"/>
</dbReference>
<sequence length="128" mass="14168">MADTAYLSPEAVVQQQLDAYNAHDLEGWLATYAPDACQYQHPATLLARGHAEIRQRAIARFAEPDLHARLLRRQVIGQVVIDHEMVRRNFAEGPGQIELLCLYTVEAGKISSASFIAGPEQLDQPGTD</sequence>
<dbReference type="InterPro" id="IPR032710">
    <property type="entry name" value="NTF2-like_dom_sf"/>
</dbReference>
<accession>A0A318J9W1</accession>
<evidence type="ECO:0000313" key="2">
    <source>
        <dbReference type="EMBL" id="PXX44683.1"/>
    </source>
</evidence>
<dbReference type="Pfam" id="PF12680">
    <property type="entry name" value="SnoaL_2"/>
    <property type="match status" value="1"/>
</dbReference>
<dbReference type="AlphaFoldDB" id="A0A318J9W1"/>
<dbReference type="Gene3D" id="3.10.450.50">
    <property type="match status" value="1"/>
</dbReference>
<dbReference type="EMBL" id="QJKC01000012">
    <property type="protein sequence ID" value="PXX44683.1"/>
    <property type="molecule type" value="Genomic_DNA"/>
</dbReference>
<dbReference type="PIRSF" id="PIRSF030561">
    <property type="entry name" value="UCP030561"/>
    <property type="match status" value="1"/>
</dbReference>
<name>A0A318J9W1_9NEIS</name>
<dbReference type="SUPFAM" id="SSF54427">
    <property type="entry name" value="NTF2-like"/>
    <property type="match status" value="1"/>
</dbReference>